<protein>
    <submittedName>
        <fullName evidence="1">Uncharacterized protein</fullName>
    </submittedName>
</protein>
<sequence>MKDSTIVPPEGILYCILKFSQHWKLRILLVSFLIIFSQTTLIHAQQPAANLDQVRNGSAASPNDPGNWVNGNLGPTQAHYFEGSSVAYRAILTDMPANTVVNLTLEYDVKHSGKHALDYLTHYERIEPHVLAYGHAAENIDPTIGIPGYTEAAPTSTFAIPVPTNLNSPVPPEPVTSFGNLGPGGAIMTMWGGTITNIVNGAAADLSLNKVAQQIIVTFTTGPTDGQTMILAWGGHIASRADWGFIDGVPRSAGGISGSPYHMRLIDWNLNNLGNQDRSLKASAVIPPPECDLSGVDAACEGTTGLEYSVTPVDAALNPQYIWTIEGGDASTMFNPAPTTSSTTVYVDAGAADFTVKLMITSPFGSVECEYDTQIYPNPDAGISTDGVCDGDDSTFTATPNDGDNYIFFEDVNDDGAYVLADDGAALQNGASDTYTGAHADGTKIGVVVTYNNTDANCSDTAVTAAEVYDNPDAGISTDGVCDGDDSTFTATPNDGDNYLFFEDVNDDGAYVLADDGAALQNGASDTYTGAHADGTKIGVVVTYNNTDANCSDTAVTAAEVYDNPDAGISTDGVCDGDDSTFTATPNDGDNYLFFEDVNDDGAYVLADDGAALQNGASDTYTGAHSDGTKIGVVVTYNNTDANCSDTAVTAAEVYDNPDAGISTDGVCDGDDSTFTATPNDGDNYLFFEDVNDDGAYVLADDGAALQN</sequence>
<dbReference type="RefSeq" id="WP_252115835.1">
    <property type="nucleotide sequence ID" value="NZ_JAMSCK010000010.1"/>
</dbReference>
<name>A0ABT0Z5W7_9FLAO</name>
<reference evidence="1" key="1">
    <citation type="submission" date="2022-06" db="EMBL/GenBank/DDBJ databases">
        <title>Gramella sediminis sp. nov., isolated from deep-sea sediment of the Indian Ocean.</title>
        <authorList>
            <person name="Yang L."/>
        </authorList>
    </citation>
    <scope>NUCLEOTIDE SEQUENCE</scope>
    <source>
        <strain evidence="1">HMD3159</strain>
    </source>
</reference>
<keyword evidence="2" id="KW-1185">Reference proteome</keyword>
<evidence type="ECO:0000313" key="2">
    <source>
        <dbReference type="Proteomes" id="UP001155077"/>
    </source>
</evidence>
<dbReference type="Proteomes" id="UP001155077">
    <property type="component" value="Unassembled WGS sequence"/>
</dbReference>
<proteinExistence type="predicted"/>
<accession>A0ABT0Z5W7</accession>
<gene>
    <name evidence="1" type="ORF">NE848_17125</name>
</gene>
<evidence type="ECO:0000313" key="1">
    <source>
        <dbReference type="EMBL" id="MCM8571121.1"/>
    </source>
</evidence>
<comment type="caution">
    <text evidence="1">The sequence shown here is derived from an EMBL/GenBank/DDBJ whole genome shotgun (WGS) entry which is preliminary data.</text>
</comment>
<dbReference type="EMBL" id="JAMSCK010000010">
    <property type="protein sequence ID" value="MCM8571121.1"/>
    <property type="molecule type" value="Genomic_DNA"/>
</dbReference>
<organism evidence="1 2">
    <name type="scientific">Gramella jeungdoensis</name>
    <dbReference type="NCBI Taxonomy" id="708091"/>
    <lineage>
        <taxon>Bacteria</taxon>
        <taxon>Pseudomonadati</taxon>
        <taxon>Bacteroidota</taxon>
        <taxon>Flavobacteriia</taxon>
        <taxon>Flavobacteriales</taxon>
        <taxon>Flavobacteriaceae</taxon>
        <taxon>Christiangramia</taxon>
    </lineage>
</organism>
<feature type="non-terminal residue" evidence="1">
    <location>
        <position position="708"/>
    </location>
</feature>